<dbReference type="Proteomes" id="UP001497600">
    <property type="component" value="Chromosome C"/>
</dbReference>
<comment type="similarity">
    <text evidence="1">Belongs to the sulfatase family.</text>
</comment>
<gene>
    <name evidence="6" type="ORF">CAAN4_C05732</name>
</gene>
<dbReference type="InterPro" id="IPR017850">
    <property type="entry name" value="Alkaline_phosphatase_core_sf"/>
</dbReference>
<dbReference type="Gene3D" id="3.40.720.10">
    <property type="entry name" value="Alkaline Phosphatase, subunit A"/>
    <property type="match status" value="1"/>
</dbReference>
<organism evidence="6 7">
    <name type="scientific">[Candida] anglica</name>
    <dbReference type="NCBI Taxonomy" id="148631"/>
    <lineage>
        <taxon>Eukaryota</taxon>
        <taxon>Fungi</taxon>
        <taxon>Dikarya</taxon>
        <taxon>Ascomycota</taxon>
        <taxon>Saccharomycotina</taxon>
        <taxon>Pichiomycetes</taxon>
        <taxon>Debaryomycetaceae</taxon>
        <taxon>Kurtzmaniella</taxon>
    </lineage>
</organism>
<dbReference type="InterPro" id="IPR024607">
    <property type="entry name" value="Sulfatase_CS"/>
</dbReference>
<evidence type="ECO:0000256" key="4">
    <source>
        <dbReference type="ARBA" id="ARBA00022837"/>
    </source>
</evidence>
<accession>A0ABP0E909</accession>
<dbReference type="Gene3D" id="3.30.1120.10">
    <property type="match status" value="1"/>
</dbReference>
<reference evidence="6 7" key="1">
    <citation type="submission" date="2024-01" db="EMBL/GenBank/DDBJ databases">
        <authorList>
            <consortium name="Genoscope - CEA"/>
            <person name="William W."/>
        </authorList>
    </citation>
    <scope>NUCLEOTIDE SEQUENCE [LARGE SCALE GENOMIC DNA]</scope>
    <source>
        <strain evidence="6 7">29B2s-10</strain>
    </source>
</reference>
<evidence type="ECO:0000313" key="7">
    <source>
        <dbReference type="Proteomes" id="UP001497600"/>
    </source>
</evidence>
<evidence type="ECO:0000313" key="6">
    <source>
        <dbReference type="EMBL" id="CAK7900101.1"/>
    </source>
</evidence>
<dbReference type="PANTHER" id="PTHR42693:SF33">
    <property type="entry name" value="ARYLSULFATASE"/>
    <property type="match status" value="1"/>
</dbReference>
<dbReference type="Pfam" id="PF00884">
    <property type="entry name" value="Sulfatase"/>
    <property type="match status" value="1"/>
</dbReference>
<evidence type="ECO:0000256" key="2">
    <source>
        <dbReference type="ARBA" id="ARBA00022723"/>
    </source>
</evidence>
<dbReference type="CDD" id="cd16025">
    <property type="entry name" value="PAS_like"/>
    <property type="match status" value="1"/>
</dbReference>
<evidence type="ECO:0000256" key="1">
    <source>
        <dbReference type="ARBA" id="ARBA00008779"/>
    </source>
</evidence>
<dbReference type="SUPFAM" id="SSF53649">
    <property type="entry name" value="Alkaline phosphatase-like"/>
    <property type="match status" value="1"/>
</dbReference>
<evidence type="ECO:0000259" key="5">
    <source>
        <dbReference type="Pfam" id="PF00884"/>
    </source>
</evidence>
<keyword evidence="7" id="KW-1185">Reference proteome</keyword>
<name>A0ABP0E909_9ASCO</name>
<keyword evidence="3" id="KW-0378">Hydrolase</keyword>
<protein>
    <recommendedName>
        <fullName evidence="5">Sulfatase N-terminal domain-containing protein</fullName>
    </recommendedName>
</protein>
<dbReference type="PROSITE" id="PS00149">
    <property type="entry name" value="SULFATASE_2"/>
    <property type="match status" value="1"/>
</dbReference>
<sequence length="580" mass="65807">MVLVTKSIMTERPNFLIIVADDLGFTDLSAFGGEIHTPNLQKLAENGVRFTDFHTASACSPTRSMLLSGTDNHIAGLGQMAEFMYRKPEIFHGQSGYEGYLNDRVAALPELLQDEGYFTFISGKWHLGLLPEYWPVKRGFEKSFTLLPGAGNHFKYNAKDENGQPLKFIPPMFAEGDRKVDHEKELPEDFYSTNFYTDKGLEFLDYDDDRPFFGCLTYTAPHWPYQAPREVIDKYKGKYDDGPEESRRRRLKQALKAGIIPDGVEPHKMTSHKDKRWKDLTIHEQQIESRIMETYAAMVEILDTNVGRVIDKLKSKGKLDNTFILFMSDNGAEGMLMEAMPLRVVSIRETVLKYYNNSLENIGNEDSWVYYGDQWAQAATAPSYMYKMWASEGGIRCPLIIHYPKLHENAIDKVAAGSISREFTTVMDILPTVLELAGVKHPGNFYKGREVAEPRGKSWVTHLSHSTPVHSEDTVTGWELFGQQAIRKGPYKALYIPIPYGPGEWQLFNIRKDPGETKDLAALHPGILKEMLDHWAEYVSETGLIELGSEFLDVGEDGINYITCESDSEPEPEPQKEVGQ</sequence>
<dbReference type="InterPro" id="IPR050738">
    <property type="entry name" value="Sulfatase"/>
</dbReference>
<evidence type="ECO:0000256" key="3">
    <source>
        <dbReference type="ARBA" id="ARBA00022801"/>
    </source>
</evidence>
<keyword evidence="2" id="KW-0479">Metal-binding</keyword>
<feature type="domain" description="Sulfatase N-terminal" evidence="5">
    <location>
        <begin position="13"/>
        <end position="439"/>
    </location>
</feature>
<dbReference type="EMBL" id="OZ004255">
    <property type="protein sequence ID" value="CAK7900101.1"/>
    <property type="molecule type" value="Genomic_DNA"/>
</dbReference>
<keyword evidence="4" id="KW-0106">Calcium</keyword>
<dbReference type="PANTHER" id="PTHR42693">
    <property type="entry name" value="ARYLSULFATASE FAMILY MEMBER"/>
    <property type="match status" value="1"/>
</dbReference>
<dbReference type="InterPro" id="IPR000917">
    <property type="entry name" value="Sulfatase_N"/>
</dbReference>
<proteinExistence type="inferred from homology"/>